<dbReference type="EMBL" id="DYZF01000229">
    <property type="protein sequence ID" value="HJE52091.1"/>
    <property type="molecule type" value="Genomic_DNA"/>
</dbReference>
<protein>
    <submittedName>
        <fullName evidence="3">PrsW family intramembrane metalloprotease</fullName>
    </submittedName>
</protein>
<feature type="transmembrane region" description="Helical" evidence="2">
    <location>
        <begin position="149"/>
        <end position="170"/>
    </location>
</feature>
<dbReference type="InterPro" id="IPR026898">
    <property type="entry name" value="PrsW"/>
</dbReference>
<dbReference type="GO" id="GO:0008237">
    <property type="term" value="F:metallopeptidase activity"/>
    <property type="evidence" value="ECO:0007669"/>
    <property type="project" value="UniProtKB-KW"/>
</dbReference>
<feature type="region of interest" description="Disordered" evidence="1">
    <location>
        <begin position="420"/>
        <end position="460"/>
    </location>
</feature>
<feature type="transmembrane region" description="Helical" evidence="2">
    <location>
        <begin position="235"/>
        <end position="254"/>
    </location>
</feature>
<gene>
    <name evidence="3" type="ORF">K8V15_08995</name>
</gene>
<feature type="transmembrane region" description="Helical" evidence="2">
    <location>
        <begin position="80"/>
        <end position="98"/>
    </location>
</feature>
<proteinExistence type="predicted"/>
<accession>A0A921EQU7</accession>
<keyword evidence="3" id="KW-0645">Protease</keyword>
<keyword evidence="2" id="KW-0812">Transmembrane</keyword>
<comment type="caution">
    <text evidence="3">The sequence shown here is derived from an EMBL/GenBank/DDBJ whole genome shotgun (WGS) entry which is preliminary data.</text>
</comment>
<keyword evidence="2" id="KW-0472">Membrane</keyword>
<feature type="transmembrane region" description="Helical" evidence="2">
    <location>
        <begin position="107"/>
        <end position="129"/>
    </location>
</feature>
<reference evidence="3" key="2">
    <citation type="submission" date="2021-09" db="EMBL/GenBank/DDBJ databases">
        <authorList>
            <person name="Gilroy R."/>
        </authorList>
    </citation>
    <scope>NUCLEOTIDE SEQUENCE</scope>
    <source>
        <strain evidence="3">ChiGjej3B3-7470</strain>
    </source>
</reference>
<keyword evidence="3" id="KW-0378">Hydrolase</keyword>
<sequence>MTTVDAVANRERWLDGLEPAPVPRRWWQRLLRSPLFWMTVVLLPLYAFFLYDQYWMLHPSETFPDGSMSLGISNEAFKKAGYWAMWTALAYSVLFIWLDRFRASQPLVWLLTFLWGACASTWMSIYVNSWTAQMMSTTEADAFAGSRSAVFSAPFIEELTKASILILLVILWRNKIVSRLSIVALAGLSAVGFAFVENIIYYGRVWMQATHDITIANPDETMMELVLLRGVYTSFGHPLFMLMTAGGLAIGLGARSKIVRVLAPFGGFLLACAGHMLFNGLASTNPTENLRRPFFLALAFVAVVIISLIASVIGNGQIIRARLGDFEREGWLSKREVELFGKPWQRVKLIWFSIFRGPKTWWRTTKLIRRVTELAYLRHSMTRGTVGAAGYSRARDLLHEIDGLRRVALTDTKGLRLIERKPKAPKAALPDGATPGPLTAPYPPPQSPGPAGVGGNWPGR</sequence>
<reference evidence="3" key="1">
    <citation type="journal article" date="2021" name="PeerJ">
        <title>Extensive microbial diversity within the chicken gut microbiome revealed by metagenomics and culture.</title>
        <authorList>
            <person name="Gilroy R."/>
            <person name="Ravi A."/>
            <person name="Getino M."/>
            <person name="Pursley I."/>
            <person name="Horton D.L."/>
            <person name="Alikhan N.F."/>
            <person name="Baker D."/>
            <person name="Gharbi K."/>
            <person name="Hall N."/>
            <person name="Watson M."/>
            <person name="Adriaenssens E.M."/>
            <person name="Foster-Nyarko E."/>
            <person name="Jarju S."/>
            <person name="Secka A."/>
            <person name="Antonio M."/>
            <person name="Oren A."/>
            <person name="Chaudhuri R.R."/>
            <person name="La Ragione R."/>
            <person name="Hildebrand F."/>
            <person name="Pallen M.J."/>
        </authorList>
    </citation>
    <scope>NUCLEOTIDE SEQUENCE</scope>
    <source>
        <strain evidence="3">ChiGjej3B3-7470</strain>
    </source>
</reference>
<dbReference type="PANTHER" id="PTHR36844">
    <property type="entry name" value="PROTEASE PRSW"/>
    <property type="match status" value="1"/>
</dbReference>
<keyword evidence="2" id="KW-1133">Transmembrane helix</keyword>
<evidence type="ECO:0000256" key="1">
    <source>
        <dbReference type="SAM" id="MobiDB-lite"/>
    </source>
</evidence>
<dbReference type="Pfam" id="PF13367">
    <property type="entry name" value="PrsW-protease"/>
    <property type="match status" value="1"/>
</dbReference>
<feature type="transmembrane region" description="Helical" evidence="2">
    <location>
        <begin position="261"/>
        <end position="282"/>
    </location>
</feature>
<name>A0A921EQU7_9ACTN</name>
<feature type="transmembrane region" description="Helical" evidence="2">
    <location>
        <begin position="34"/>
        <end position="51"/>
    </location>
</feature>
<evidence type="ECO:0000313" key="4">
    <source>
        <dbReference type="Proteomes" id="UP000712713"/>
    </source>
</evidence>
<keyword evidence="3" id="KW-0482">Metalloprotease</keyword>
<dbReference type="PANTHER" id="PTHR36844:SF1">
    <property type="entry name" value="PROTEASE PRSW"/>
    <property type="match status" value="1"/>
</dbReference>
<evidence type="ECO:0000313" key="3">
    <source>
        <dbReference type="EMBL" id="HJE52091.1"/>
    </source>
</evidence>
<feature type="transmembrane region" description="Helical" evidence="2">
    <location>
        <begin position="182"/>
        <end position="202"/>
    </location>
</feature>
<organism evidence="3 4">
    <name type="scientific">Tessaracoccus flavescens</name>
    <dbReference type="NCBI Taxonomy" id="399497"/>
    <lineage>
        <taxon>Bacteria</taxon>
        <taxon>Bacillati</taxon>
        <taxon>Actinomycetota</taxon>
        <taxon>Actinomycetes</taxon>
        <taxon>Propionibacteriales</taxon>
        <taxon>Propionibacteriaceae</taxon>
        <taxon>Tessaracoccus</taxon>
    </lineage>
</organism>
<dbReference type="Proteomes" id="UP000712713">
    <property type="component" value="Unassembled WGS sequence"/>
</dbReference>
<dbReference type="AlphaFoldDB" id="A0A921EQU7"/>
<evidence type="ECO:0000256" key="2">
    <source>
        <dbReference type="SAM" id="Phobius"/>
    </source>
</evidence>
<feature type="compositionally biased region" description="Gly residues" evidence="1">
    <location>
        <begin position="451"/>
        <end position="460"/>
    </location>
</feature>
<feature type="transmembrane region" description="Helical" evidence="2">
    <location>
        <begin position="294"/>
        <end position="313"/>
    </location>
</feature>
<feature type="compositionally biased region" description="Pro residues" evidence="1">
    <location>
        <begin position="438"/>
        <end position="448"/>
    </location>
</feature>